<evidence type="ECO:0000313" key="3">
    <source>
        <dbReference type="Proteomes" id="UP001165367"/>
    </source>
</evidence>
<comment type="similarity">
    <text evidence="1">Belongs to the bactofilin family.</text>
</comment>
<reference evidence="2" key="1">
    <citation type="submission" date="2022-01" db="EMBL/GenBank/DDBJ databases">
        <authorList>
            <person name="Jo J.-H."/>
            <person name="Im W.-T."/>
        </authorList>
    </citation>
    <scope>NUCLEOTIDE SEQUENCE</scope>
    <source>
        <strain evidence="2">NA20</strain>
    </source>
</reference>
<organism evidence="2 3">
    <name type="scientific">Terrimonas ginsenosidimutans</name>
    <dbReference type="NCBI Taxonomy" id="2908004"/>
    <lineage>
        <taxon>Bacteria</taxon>
        <taxon>Pseudomonadati</taxon>
        <taxon>Bacteroidota</taxon>
        <taxon>Chitinophagia</taxon>
        <taxon>Chitinophagales</taxon>
        <taxon>Chitinophagaceae</taxon>
        <taxon>Terrimonas</taxon>
    </lineage>
</organism>
<dbReference type="Proteomes" id="UP001165367">
    <property type="component" value="Unassembled WGS sequence"/>
</dbReference>
<dbReference type="EMBL" id="JAKLTR010000009">
    <property type="protein sequence ID" value="MCG2615573.1"/>
    <property type="molecule type" value="Genomic_DNA"/>
</dbReference>
<dbReference type="RefSeq" id="WP_237873473.1">
    <property type="nucleotide sequence ID" value="NZ_JAKLTR010000009.1"/>
</dbReference>
<proteinExistence type="inferred from homology"/>
<dbReference type="InterPro" id="IPR007607">
    <property type="entry name" value="BacA/B"/>
</dbReference>
<dbReference type="Pfam" id="PF04519">
    <property type="entry name" value="Bactofilin"/>
    <property type="match status" value="1"/>
</dbReference>
<keyword evidence="3" id="KW-1185">Reference proteome</keyword>
<comment type="caution">
    <text evidence="2">The sequence shown here is derived from an EMBL/GenBank/DDBJ whole genome shotgun (WGS) entry which is preliminary data.</text>
</comment>
<protein>
    <submittedName>
        <fullName evidence="2">Polymer-forming cytoskeletal protein</fullName>
    </submittedName>
</protein>
<evidence type="ECO:0000313" key="2">
    <source>
        <dbReference type="EMBL" id="MCG2615573.1"/>
    </source>
</evidence>
<dbReference type="PANTHER" id="PTHR35024:SF4">
    <property type="entry name" value="POLYMER-FORMING CYTOSKELETAL PROTEIN"/>
    <property type="match status" value="1"/>
</dbReference>
<gene>
    <name evidence="2" type="ORF">LZZ85_14830</name>
</gene>
<sequence>MQTEKSTGNGTTLIGAGTTLKGDISSNSDLRIDGTIIGNISSTAKVVVGANGIVEGDITGNQADIIGKVTGNVKAKDLLQLRGDSIVNGNLYAGKLQVEPSATFNGQCHMGAATAESIEIGNVSLKNGKEKLALQ</sequence>
<name>A0ABS9KTC8_9BACT</name>
<evidence type="ECO:0000256" key="1">
    <source>
        <dbReference type="ARBA" id="ARBA00044755"/>
    </source>
</evidence>
<accession>A0ABS9KTC8</accession>
<dbReference type="PANTHER" id="PTHR35024">
    <property type="entry name" value="HYPOTHETICAL CYTOSOLIC PROTEIN"/>
    <property type="match status" value="1"/>
</dbReference>